<evidence type="ECO:0000313" key="2">
    <source>
        <dbReference type="Proteomes" id="UP001180729"/>
    </source>
</evidence>
<dbReference type="EMBL" id="JAMZMH010000012">
    <property type="protein sequence ID" value="MDT0249506.1"/>
    <property type="molecule type" value="Genomic_DNA"/>
</dbReference>
<proteinExistence type="predicted"/>
<organism evidence="1 2">
    <name type="scientific">Actinomyces oris</name>
    <dbReference type="NCBI Taxonomy" id="544580"/>
    <lineage>
        <taxon>Bacteria</taxon>
        <taxon>Bacillati</taxon>
        <taxon>Actinomycetota</taxon>
        <taxon>Actinomycetes</taxon>
        <taxon>Actinomycetales</taxon>
        <taxon>Actinomycetaceae</taxon>
        <taxon>Actinomyces</taxon>
    </lineage>
</organism>
<accession>A0AAE4G486</accession>
<comment type="caution">
    <text evidence="1">The sequence shown here is derived from an EMBL/GenBank/DDBJ whole genome shotgun (WGS) entry which is preliminary data.</text>
</comment>
<dbReference type="RefSeq" id="WP_311373134.1">
    <property type="nucleotide sequence ID" value="NZ_JAMZMH010000012.1"/>
</dbReference>
<name>A0AAE4G486_9ACTO</name>
<dbReference type="AlphaFoldDB" id="A0AAE4G486"/>
<dbReference type="Proteomes" id="UP001180729">
    <property type="component" value="Unassembled WGS sequence"/>
</dbReference>
<reference evidence="1" key="1">
    <citation type="submission" date="2022-06" db="EMBL/GenBank/DDBJ databases">
        <title>Draft Genome Sequences of Three Actinomyces oris Strains, Isolated from Healthy Human Feces.</title>
        <authorList>
            <person name="Ye Y."/>
            <person name="Liu C."/>
            <person name="Zhao J."/>
            <person name="Xu J."/>
            <person name="Huang H."/>
            <person name="Wang B."/>
            <person name="Wei J."/>
            <person name="Jing X."/>
        </authorList>
    </citation>
    <scope>NUCLEOTIDE SEQUENCE</scope>
    <source>
        <strain evidence="1">CNGBCC1803368</strain>
    </source>
</reference>
<sequence>MTVKTILADIALLRRAAFTEGPGEDNSTSAGERPWCILKEESVGGSDNDGKLILGTSQ</sequence>
<protein>
    <submittedName>
        <fullName evidence="1">Uncharacterized protein</fullName>
    </submittedName>
</protein>
<evidence type="ECO:0000313" key="1">
    <source>
        <dbReference type="EMBL" id="MDT0249506.1"/>
    </source>
</evidence>
<gene>
    <name evidence="1" type="ORF">RMW62_10480</name>
</gene>